<dbReference type="PANTHER" id="PTHR13198">
    <property type="entry name" value="RING FINGER PROTEIN 25"/>
    <property type="match status" value="1"/>
</dbReference>
<keyword evidence="2" id="KW-1185">Reference proteome</keyword>
<dbReference type="Proteomes" id="UP001324115">
    <property type="component" value="Unassembled WGS sequence"/>
</dbReference>
<organism evidence="1 2">
    <name type="scientific">Quercus rubra</name>
    <name type="common">Northern red oak</name>
    <name type="synonym">Quercus borealis</name>
    <dbReference type="NCBI Taxonomy" id="3512"/>
    <lineage>
        <taxon>Eukaryota</taxon>
        <taxon>Viridiplantae</taxon>
        <taxon>Streptophyta</taxon>
        <taxon>Embryophyta</taxon>
        <taxon>Tracheophyta</taxon>
        <taxon>Spermatophyta</taxon>
        <taxon>Magnoliopsida</taxon>
        <taxon>eudicotyledons</taxon>
        <taxon>Gunneridae</taxon>
        <taxon>Pentapetalae</taxon>
        <taxon>rosids</taxon>
        <taxon>fabids</taxon>
        <taxon>Fagales</taxon>
        <taxon>Fagaceae</taxon>
        <taxon>Quercus</taxon>
    </lineage>
</organism>
<protein>
    <submittedName>
        <fullName evidence="1">Uncharacterized protein</fullName>
    </submittedName>
</protein>
<dbReference type="GO" id="GO:0061630">
    <property type="term" value="F:ubiquitin protein ligase activity"/>
    <property type="evidence" value="ECO:0007669"/>
    <property type="project" value="InterPro"/>
</dbReference>
<accession>A0AAN7IKC8</accession>
<gene>
    <name evidence="1" type="ORF">RGQ29_026727</name>
</gene>
<dbReference type="InterPro" id="IPR039133">
    <property type="entry name" value="RNF25"/>
</dbReference>
<dbReference type="GO" id="GO:0005634">
    <property type="term" value="C:nucleus"/>
    <property type="evidence" value="ECO:0007669"/>
    <property type="project" value="TreeGrafter"/>
</dbReference>
<dbReference type="EMBL" id="JAXUIC010000008">
    <property type="protein sequence ID" value="KAK4575887.1"/>
    <property type="molecule type" value="Genomic_DNA"/>
</dbReference>
<reference evidence="1 2" key="1">
    <citation type="journal article" date="2023" name="G3 (Bethesda)">
        <title>A haplotype-resolved chromosome-scale genome for Quercus rubra L. provides insights into the genetics of adaptive traits for red oak species.</title>
        <authorList>
            <person name="Kapoor B."/>
            <person name="Jenkins J."/>
            <person name="Schmutz J."/>
            <person name="Zhebentyayeva T."/>
            <person name="Kuelheim C."/>
            <person name="Coggeshall M."/>
            <person name="Heim C."/>
            <person name="Lasky J.R."/>
            <person name="Leites L."/>
            <person name="Islam-Faridi N."/>
            <person name="Romero-Severson J."/>
            <person name="DeLeo V.L."/>
            <person name="Lucas S.M."/>
            <person name="Lazic D."/>
            <person name="Gailing O."/>
            <person name="Carlson J."/>
            <person name="Staton M."/>
        </authorList>
    </citation>
    <scope>NUCLEOTIDE SEQUENCE [LARGE SCALE GENOMIC DNA]</scope>
    <source>
        <strain evidence="1">Pseudo-F2</strain>
    </source>
</reference>
<dbReference type="AlphaFoldDB" id="A0AAN7IKC8"/>
<name>A0AAN7IKC8_QUERU</name>
<dbReference type="PANTHER" id="PTHR13198:SF4">
    <property type="entry name" value="E3 UBIQUITIN-PROTEIN LIGASE RNF25"/>
    <property type="match status" value="1"/>
</dbReference>
<proteinExistence type="predicted"/>
<comment type="caution">
    <text evidence="1">The sequence shown here is derived from an EMBL/GenBank/DDBJ whole genome shotgun (WGS) entry which is preliminary data.</text>
</comment>
<evidence type="ECO:0000313" key="2">
    <source>
        <dbReference type="Proteomes" id="UP001324115"/>
    </source>
</evidence>
<evidence type="ECO:0000313" key="1">
    <source>
        <dbReference type="EMBL" id="KAK4575887.1"/>
    </source>
</evidence>
<dbReference type="GO" id="GO:0016567">
    <property type="term" value="P:protein ubiquitination"/>
    <property type="evidence" value="ECO:0007669"/>
    <property type="project" value="TreeGrafter"/>
</dbReference>
<sequence>MVSSIIEEEEVAAKVEAVQAVYGDDCVVLKSYPPHLHLLLKPRTTNVTSHQTFICVILILEFQVGRR</sequence>